<dbReference type="CDD" id="cd07560">
    <property type="entry name" value="Peptidase_S41_CPP"/>
    <property type="match status" value="1"/>
</dbReference>
<gene>
    <name evidence="7" type="ORF">AAAU51_00565</name>
</gene>
<dbReference type="Gene3D" id="2.30.42.10">
    <property type="match status" value="1"/>
</dbReference>
<dbReference type="RefSeq" id="WP_022375355.1">
    <property type="nucleotide sequence ID" value="NZ_JAOQJG010000005.1"/>
</dbReference>
<dbReference type="PANTHER" id="PTHR32060:SF30">
    <property type="entry name" value="CARBOXY-TERMINAL PROCESSING PROTEASE CTPA"/>
    <property type="match status" value="1"/>
</dbReference>
<keyword evidence="2 5" id="KW-0645">Protease</keyword>
<dbReference type="InterPro" id="IPR005151">
    <property type="entry name" value="Tail-specific_protease"/>
</dbReference>
<name>A0ABV1IR34_9FIRM</name>
<dbReference type="Pfam" id="PF03572">
    <property type="entry name" value="Peptidase_S41"/>
    <property type="match status" value="1"/>
</dbReference>
<evidence type="ECO:0000259" key="6">
    <source>
        <dbReference type="PROSITE" id="PS50106"/>
    </source>
</evidence>
<dbReference type="SMART" id="SM00245">
    <property type="entry name" value="TSPc"/>
    <property type="match status" value="1"/>
</dbReference>
<evidence type="ECO:0000256" key="1">
    <source>
        <dbReference type="ARBA" id="ARBA00009179"/>
    </source>
</evidence>
<dbReference type="SUPFAM" id="SSF52096">
    <property type="entry name" value="ClpP/crotonase"/>
    <property type="match status" value="1"/>
</dbReference>
<dbReference type="EMBL" id="JBBNIN010000001">
    <property type="protein sequence ID" value="MEQ2709680.1"/>
    <property type="molecule type" value="Genomic_DNA"/>
</dbReference>
<reference evidence="7 8" key="1">
    <citation type="submission" date="2024-04" db="EMBL/GenBank/DDBJ databases">
        <title>Human intestinal bacterial collection.</title>
        <authorList>
            <person name="Pauvert C."/>
            <person name="Hitch T.C.A."/>
            <person name="Clavel T."/>
        </authorList>
    </citation>
    <scope>NUCLEOTIDE SEQUENCE [LARGE SCALE GENOMIC DNA]</scope>
    <source>
        <strain evidence="7 8">CLA-AA-H249</strain>
    </source>
</reference>
<dbReference type="SUPFAM" id="SSF50156">
    <property type="entry name" value="PDZ domain-like"/>
    <property type="match status" value="1"/>
</dbReference>
<dbReference type="NCBIfam" id="TIGR00225">
    <property type="entry name" value="prc"/>
    <property type="match status" value="1"/>
</dbReference>
<protein>
    <submittedName>
        <fullName evidence="7">S41 family peptidase</fullName>
    </submittedName>
</protein>
<dbReference type="PROSITE" id="PS50106">
    <property type="entry name" value="PDZ"/>
    <property type="match status" value="1"/>
</dbReference>
<evidence type="ECO:0000256" key="2">
    <source>
        <dbReference type="ARBA" id="ARBA00022670"/>
    </source>
</evidence>
<sequence length="380" mass="41808">MKKKLSKILVGLLVVVCIVEGFFLYRAYVVPSSTLQTARKINRIEQIIDKYYKGSVKKSDLEDYTYKGLVAGLGDVYSTYYSESDFKELEESTSGVYYGVGIYMTQDIKTGIITVVKPVKGSPADGSGLKKGDVLIKVGNYKVKTSDALDDIVKKIKGAEGTKVNLTFTRNQTTKTYTFTRQSIENPTVETKMLKDQIGYLQVTEFDEVTVSQFKSGLASLKKQGAKKLIIDLRDNPGGLLTSVVDIASQILPKGTIVYTEDKNGNKKYYKDTKNEQLDMPLCVLVNGNSASAAEILSGAVKDRNTGTLVGETTFGKGIVQGFFEVGDGSYVKLTYSSYYTPAGHNIHKKGIKPDVEVKDNTKTKADEQLDKAISILQKK</sequence>
<dbReference type="InterPro" id="IPR001478">
    <property type="entry name" value="PDZ"/>
</dbReference>
<dbReference type="SMART" id="SM00228">
    <property type="entry name" value="PDZ"/>
    <property type="match status" value="1"/>
</dbReference>
<comment type="similarity">
    <text evidence="1 5">Belongs to the peptidase S41A family.</text>
</comment>
<dbReference type="InterPro" id="IPR036034">
    <property type="entry name" value="PDZ_sf"/>
</dbReference>
<evidence type="ECO:0000313" key="8">
    <source>
        <dbReference type="Proteomes" id="UP001482154"/>
    </source>
</evidence>
<proteinExistence type="inferred from homology"/>
<keyword evidence="4 5" id="KW-0720">Serine protease</keyword>
<keyword evidence="3 5" id="KW-0378">Hydrolase</keyword>
<evidence type="ECO:0000256" key="3">
    <source>
        <dbReference type="ARBA" id="ARBA00022801"/>
    </source>
</evidence>
<dbReference type="InterPro" id="IPR029045">
    <property type="entry name" value="ClpP/crotonase-like_dom_sf"/>
</dbReference>
<evidence type="ECO:0000256" key="5">
    <source>
        <dbReference type="RuleBase" id="RU004404"/>
    </source>
</evidence>
<organism evidence="7 8">
    <name type="scientific">Anaerostipes amylophilus</name>
    <dbReference type="NCBI Taxonomy" id="2981779"/>
    <lineage>
        <taxon>Bacteria</taxon>
        <taxon>Bacillati</taxon>
        <taxon>Bacillota</taxon>
        <taxon>Clostridia</taxon>
        <taxon>Lachnospirales</taxon>
        <taxon>Lachnospiraceae</taxon>
        <taxon>Anaerostipes</taxon>
    </lineage>
</organism>
<evidence type="ECO:0000256" key="4">
    <source>
        <dbReference type="ARBA" id="ARBA00022825"/>
    </source>
</evidence>
<dbReference type="InterPro" id="IPR004447">
    <property type="entry name" value="Peptidase_S41A"/>
</dbReference>
<dbReference type="Proteomes" id="UP001482154">
    <property type="component" value="Unassembled WGS sequence"/>
</dbReference>
<dbReference type="Gene3D" id="3.30.750.44">
    <property type="match status" value="1"/>
</dbReference>
<evidence type="ECO:0000313" key="7">
    <source>
        <dbReference type="EMBL" id="MEQ2709680.1"/>
    </source>
</evidence>
<dbReference type="CDD" id="cd06782">
    <property type="entry name" value="cpPDZ_CPP-like"/>
    <property type="match status" value="1"/>
</dbReference>
<accession>A0ABV1IR34</accession>
<comment type="caution">
    <text evidence="7">The sequence shown here is derived from an EMBL/GenBank/DDBJ whole genome shotgun (WGS) entry which is preliminary data.</text>
</comment>
<feature type="domain" description="PDZ" evidence="6">
    <location>
        <begin position="86"/>
        <end position="172"/>
    </location>
</feature>
<dbReference type="Pfam" id="PF13180">
    <property type="entry name" value="PDZ_2"/>
    <property type="match status" value="1"/>
</dbReference>
<dbReference type="PANTHER" id="PTHR32060">
    <property type="entry name" value="TAIL-SPECIFIC PROTEASE"/>
    <property type="match status" value="1"/>
</dbReference>
<keyword evidence="8" id="KW-1185">Reference proteome</keyword>
<dbReference type="Gene3D" id="3.90.226.10">
    <property type="entry name" value="2-enoyl-CoA Hydratase, Chain A, domain 1"/>
    <property type="match status" value="1"/>
</dbReference>